<evidence type="ECO:0000256" key="4">
    <source>
        <dbReference type="SAM" id="Coils"/>
    </source>
</evidence>
<feature type="coiled-coil region" evidence="4">
    <location>
        <begin position="416"/>
        <end position="486"/>
    </location>
</feature>
<protein>
    <recommendedName>
        <fullName evidence="6">CCHC-type domain-containing protein</fullName>
    </recommendedName>
</protein>
<dbReference type="Gene3D" id="3.30.420.10">
    <property type="entry name" value="Ribonuclease H-like superfamily/Ribonuclease H"/>
    <property type="match status" value="2"/>
</dbReference>
<feature type="region of interest" description="Disordered" evidence="5">
    <location>
        <begin position="2099"/>
        <end position="2140"/>
    </location>
</feature>
<dbReference type="InterPro" id="IPR013103">
    <property type="entry name" value="RVT_2"/>
</dbReference>
<feature type="compositionally biased region" description="Low complexity" evidence="5">
    <location>
        <begin position="1223"/>
        <end position="1232"/>
    </location>
</feature>
<dbReference type="InterPro" id="IPR057670">
    <property type="entry name" value="SH3_retrovirus"/>
</dbReference>
<proteinExistence type="predicted"/>
<evidence type="ECO:0000256" key="2">
    <source>
        <dbReference type="ARBA" id="ARBA00022801"/>
    </source>
</evidence>
<dbReference type="Pfam" id="PF25597">
    <property type="entry name" value="SH3_retrovirus"/>
    <property type="match status" value="1"/>
</dbReference>
<dbReference type="SUPFAM" id="SSF53098">
    <property type="entry name" value="Ribonuclease H-like"/>
    <property type="match status" value="1"/>
</dbReference>
<feature type="compositionally biased region" description="Polar residues" evidence="5">
    <location>
        <begin position="1198"/>
        <end position="1222"/>
    </location>
</feature>
<dbReference type="InterPro" id="IPR036397">
    <property type="entry name" value="RNaseH_sf"/>
</dbReference>
<dbReference type="InterPro" id="IPR001878">
    <property type="entry name" value="Znf_CCHC"/>
</dbReference>
<feature type="compositionally biased region" description="Low complexity" evidence="5">
    <location>
        <begin position="2022"/>
        <end position="2031"/>
    </location>
</feature>
<dbReference type="EMBL" id="BKCJ010003903">
    <property type="protein sequence ID" value="GEU57851.1"/>
    <property type="molecule type" value="Genomic_DNA"/>
</dbReference>
<dbReference type="InterPro" id="IPR039537">
    <property type="entry name" value="Retrotran_Ty1/copia-like"/>
</dbReference>
<dbReference type="SUPFAM" id="SSF57756">
    <property type="entry name" value="Retrovirus zinc finger-like domains"/>
    <property type="match status" value="1"/>
</dbReference>
<dbReference type="SMART" id="SM00343">
    <property type="entry name" value="ZnF_C2HC"/>
    <property type="match status" value="1"/>
</dbReference>
<feature type="coiled-coil region" evidence="4">
    <location>
        <begin position="630"/>
        <end position="657"/>
    </location>
</feature>
<keyword evidence="3" id="KW-0863">Zinc-finger</keyword>
<keyword evidence="4" id="KW-0175">Coiled coil</keyword>
<evidence type="ECO:0000259" key="6">
    <source>
        <dbReference type="PROSITE" id="PS50158"/>
    </source>
</evidence>
<dbReference type="GO" id="GO:0003676">
    <property type="term" value="F:nucleic acid binding"/>
    <property type="evidence" value="ECO:0007669"/>
    <property type="project" value="InterPro"/>
</dbReference>
<dbReference type="InterPro" id="IPR012337">
    <property type="entry name" value="RNaseH-like_sf"/>
</dbReference>
<keyword evidence="2" id="KW-0378">Hydrolase</keyword>
<dbReference type="Gene3D" id="4.10.60.10">
    <property type="entry name" value="Zinc finger, CCHC-type"/>
    <property type="match status" value="1"/>
</dbReference>
<gene>
    <name evidence="7" type="ORF">Tci_029829</name>
</gene>
<dbReference type="Pfam" id="PF07727">
    <property type="entry name" value="RVT_2"/>
    <property type="match status" value="1"/>
</dbReference>
<dbReference type="GO" id="GO:0008270">
    <property type="term" value="F:zinc ion binding"/>
    <property type="evidence" value="ECO:0007669"/>
    <property type="project" value="UniProtKB-KW"/>
</dbReference>
<dbReference type="GO" id="GO:0016787">
    <property type="term" value="F:hydrolase activity"/>
    <property type="evidence" value="ECO:0007669"/>
    <property type="project" value="UniProtKB-KW"/>
</dbReference>
<keyword evidence="3" id="KW-0862">Zinc</keyword>
<name>A0A6L2L7Q3_TANCI</name>
<feature type="compositionally biased region" description="Acidic residues" evidence="5">
    <location>
        <begin position="1922"/>
        <end position="1939"/>
    </location>
</feature>
<dbReference type="SUPFAM" id="SSF56672">
    <property type="entry name" value="DNA/RNA polymerases"/>
    <property type="match status" value="1"/>
</dbReference>
<feature type="region of interest" description="Disordered" evidence="5">
    <location>
        <begin position="1197"/>
        <end position="1232"/>
    </location>
</feature>
<evidence type="ECO:0000256" key="3">
    <source>
        <dbReference type="PROSITE-ProRule" id="PRU00047"/>
    </source>
</evidence>
<evidence type="ECO:0000256" key="5">
    <source>
        <dbReference type="SAM" id="MobiDB-lite"/>
    </source>
</evidence>
<feature type="region of interest" description="Disordered" evidence="5">
    <location>
        <begin position="1887"/>
        <end position="2037"/>
    </location>
</feature>
<dbReference type="InterPro" id="IPR036875">
    <property type="entry name" value="Znf_CCHC_sf"/>
</dbReference>
<comment type="caution">
    <text evidence="7">The sequence shown here is derived from an EMBL/GenBank/DDBJ whole genome shotgun (WGS) entry which is preliminary data.</text>
</comment>
<feature type="compositionally biased region" description="Acidic residues" evidence="5">
    <location>
        <begin position="1985"/>
        <end position="2014"/>
    </location>
</feature>
<dbReference type="PANTHER" id="PTHR42648:SF32">
    <property type="entry name" value="RIBONUCLEASE H-LIKE DOMAIN, GAG-PRE-INTEGRASE DOMAIN PROTEIN-RELATED"/>
    <property type="match status" value="1"/>
</dbReference>
<reference evidence="7" key="1">
    <citation type="journal article" date="2019" name="Sci. Rep.">
        <title>Draft genome of Tanacetum cinerariifolium, the natural source of mosquito coil.</title>
        <authorList>
            <person name="Yamashiro T."/>
            <person name="Shiraishi A."/>
            <person name="Satake H."/>
            <person name="Nakayama K."/>
        </authorList>
    </citation>
    <scope>NUCLEOTIDE SEQUENCE</scope>
</reference>
<dbReference type="PROSITE" id="PS50158">
    <property type="entry name" value="ZF_CCHC"/>
    <property type="match status" value="1"/>
</dbReference>
<evidence type="ECO:0000256" key="1">
    <source>
        <dbReference type="ARBA" id="ARBA00022723"/>
    </source>
</evidence>
<dbReference type="Pfam" id="PF00098">
    <property type="entry name" value="zf-CCHC"/>
    <property type="match status" value="1"/>
</dbReference>
<sequence>MTRLADKAILLGADNRPPMLEKAMYDSWKSRMELYMLNRQHGRMILKYVENGPLLWPTVEVDGVTRLRNTLNYQHLKPFKPIVTLRQQISFFKDFIQRRGNASSTISLISLHIGRERHSVNKKFLNTLPPEWSKFVTDVKLIDAIANFRSTCLDFTTSDEQYVSQAPSSSNLSISYPLNDIPSTVNHNAYMASSLIPQIDYALTVHQHSELSSPETGLVVPVFQKDDDPIDAINLMMSFLMAVVISRYPATNNQLKTPSNTRQQATINNGRVTIQPIQGRQKSVTIGSSRPYASGSAGASGKHRVIVCYNCKGKGHMSKQCTKPKRKRDAKWFKDKVLLVQAQENGQVLQEEELEFLVDPETAETSSNAHVVTKNVAYQVDDLDAYDSDCDELNSAKIALMANLSHYRSDNLVEINHDNKQVNELLTAELERYKNQERVLKEQQNVDKASVSYEQSLKIATLKHTLSDHLKEKESLEQKITLLKNDFQKEESCNIDRELALEKQAFGFQKPCYLKRAQQLKPKLYDGSVIEKSDAIVVHDSEETLLLAEESQVPKELPKVSLVNSSLKKLKFYLARFDMVVKERTTATAIIEGTWGFEHTKACFRDDIIPFVKALKELFNSFDQFLIDEMSEVQQVFKKMEQAIEQHSVEKNKFQNKMKNVLEVEEIETLNIKLDHKVTRLVAENEHLKQTYKKLYDSIKSSRVRSKEQCDDLINKVNLKSAEVSDLNASLQEIFLVITALKETISNLKGKKVVTEAVSLNPIDPELLKIDVAPLAPKLRVTLLSSASGSMSQDNIKKNKIRRTQRKAKKNKLEDHLRTVKPSLNKKSIVDTKATSSVTNSMIATTTIVPPRDPIPIVNNTDKPVVTLLYSRKTKAANKKVPVCNSMISKSLVANKLEPNNSWGSSSSNVPSPLIDYSTVKFGNDHVAKIMGYGDYQIGNVTISRVHYGEGLGYNLFSVGQFCDSDLEVAFLQHTCFIRKLDGVDLLTACAMGKSTKKAHKPKSKDTNQEKLYLLHMDLCELMRVESVNGKKYILVIVDDYSRFTWVKFLRSKDETSDFIIKFLKMIQNGVFKRRNRTLIEAARTMLIYAQAPLFLWAKAVETACFTQNRSIIRLRHGKTPYELLHSKLHDLSFFHVFGALYYPTNDSENLGKLQPKADIEIFIGYAQTKKAFQIYNRRTRRIVETIHVDFDELTAMPSEQSSSGPTLNETTPGTISSGLVQTSSPSTSYVPPSRNNWDLQFQPMFDELLNPRLSVDHQATKVIAPIADTYKEALTQSCWIEAMQEELNEFERLEVYRQEEGIDFEESFALVARLEAIQIFLAYAVHKNMVVYQMDVKTVFLNCNLREEVYVTQPDGFVDQDKPNHMYKLKKALYGLKQAPRAWYYMLSSFLLSQDFSKGLVDPTLFIRRNGNDLLLVQIYVDDIIFAASTLELCDLFANLIGYSNGEESKLDEDREGKAVDPSHYRGERLISWSSKRQKSAAISSTKAEYIPLSGCCTQILWMRSQLLDYSLGFNKIPMYRDNKSVIALCCNNVQHSRFKHIDIRYHFIKEQVENGVIKLYFVNTEYQLADLFTKALGRDIIEFLINKLGMRSFMLETLKQLTDEVDEYSLGTDLVGFSGTDLDGSLGTNLVGSSGIDLDGSLGTDLVSSSGTDLDGSLGTDLVGSSGTDLDVSLSNRSRWLLRTMETTIEQQVEMDEALVPSAQRLRIRRRNFRLLSDIQSKESTLQLATANAHHHSIRFKMDNKKHIVNLESFREMLQICIRIPSQAFSELPFEEEILDFIWFLGHSATIRTPTDSSPIPSSNLGGLYHKRNVDYAFLIWEYFVYQVKHKNHKKSNEMYYPRFIKTQTTQQFGAMMPIELTNEEIRNSKAYKEYYAIVTGEAAPKPKASAKRTRGADDQGKDVDDDEEDEGDDHKEGKEDDDEDKDGNERDDDEDQEVAKNDDQDDEESADDDKEGKSDEEDDDEETRDEESFDPIPCTPETSEDEGDGDEDQGLNVDEEEHVEDEEEDELYRDVNINQQESSSVSSQFMTSMLNPTSDAEKIIKERVKEQVKDHVSKILPRIEQAVNEKLEAKALVDAYESDKIILETYRESVTLKRRRDDDEDKDEEPSTGPDRGSKRHKEGKEPESASTPQKLLPRVLAGLQQGLDLDMHRQPHKPPTLNRDWNKTLPDVHGSIQPWISELAKQADTRSSFNELLDTPLDYSNFLMNQLRVDTLTSKLLARPTYELIKGSCKSLIELEYHMEEVYKATIDQLDWVNLEGQRYPHNLLQPLPLIPDNRCRRVIPFAHFINNDLKYLRGFYGFAINRESARDVYSKKKIVAITQLKIVEWHSYKHLDWITIRRNDDRLYKFKEGDFKRLRLQDIEDMLLLLVQGKLFKLTVEECFAFNVSLRMFTRSIIIQRRVEDLQLGVESYQKRLNLTKLDMYRCDLKRREAYNAYSNPRGFIYQNKDK</sequence>
<feature type="domain" description="CCHC-type" evidence="6">
    <location>
        <begin position="308"/>
        <end position="323"/>
    </location>
</feature>
<organism evidence="7">
    <name type="scientific">Tanacetum cinerariifolium</name>
    <name type="common">Dalmatian daisy</name>
    <name type="synonym">Chrysanthemum cinerariifolium</name>
    <dbReference type="NCBI Taxonomy" id="118510"/>
    <lineage>
        <taxon>Eukaryota</taxon>
        <taxon>Viridiplantae</taxon>
        <taxon>Streptophyta</taxon>
        <taxon>Embryophyta</taxon>
        <taxon>Tracheophyta</taxon>
        <taxon>Spermatophyta</taxon>
        <taxon>Magnoliopsida</taxon>
        <taxon>eudicotyledons</taxon>
        <taxon>Gunneridae</taxon>
        <taxon>Pentapetalae</taxon>
        <taxon>asterids</taxon>
        <taxon>campanulids</taxon>
        <taxon>Asterales</taxon>
        <taxon>Asteraceae</taxon>
        <taxon>Asteroideae</taxon>
        <taxon>Anthemideae</taxon>
        <taxon>Anthemidinae</taxon>
        <taxon>Tanacetum</taxon>
    </lineage>
</organism>
<accession>A0A6L2L7Q3</accession>
<dbReference type="CDD" id="cd09272">
    <property type="entry name" value="RNase_HI_RT_Ty1"/>
    <property type="match status" value="1"/>
</dbReference>
<keyword evidence="1" id="KW-0479">Metal-binding</keyword>
<dbReference type="InterPro" id="IPR043502">
    <property type="entry name" value="DNA/RNA_pol_sf"/>
</dbReference>
<evidence type="ECO:0000313" key="7">
    <source>
        <dbReference type="EMBL" id="GEU57851.1"/>
    </source>
</evidence>
<dbReference type="PANTHER" id="PTHR42648">
    <property type="entry name" value="TRANSPOSASE, PUTATIVE-RELATED"/>
    <property type="match status" value="1"/>
</dbReference>
<feature type="compositionally biased region" description="Acidic residues" evidence="5">
    <location>
        <begin position="1946"/>
        <end position="1976"/>
    </location>
</feature>